<evidence type="ECO:0008006" key="5">
    <source>
        <dbReference type="Google" id="ProtNLM"/>
    </source>
</evidence>
<dbReference type="PANTHER" id="PTHR28026">
    <property type="entry name" value="DUF962 DOMAIN PROTEIN (AFU_ORTHOLOGUE AFUA_8G05310)"/>
    <property type="match status" value="1"/>
</dbReference>
<protein>
    <recommendedName>
        <fullName evidence="5">Endoplasmic reticulum membrane protein</fullName>
    </recommendedName>
</protein>
<comment type="caution">
    <text evidence="3">The sequence shown here is derived from an EMBL/GenBank/DDBJ whole genome shotgun (WGS) entry which is preliminary data.</text>
</comment>
<dbReference type="Pfam" id="PF06127">
    <property type="entry name" value="Mpo1-like"/>
    <property type="match status" value="1"/>
</dbReference>
<accession>A0A8T1V905</accession>
<feature type="transmembrane region" description="Helical" evidence="2">
    <location>
        <begin position="141"/>
        <end position="159"/>
    </location>
</feature>
<evidence type="ECO:0000256" key="1">
    <source>
        <dbReference type="SAM" id="MobiDB-lite"/>
    </source>
</evidence>
<keyword evidence="4" id="KW-1185">Reference proteome</keyword>
<proteinExistence type="predicted"/>
<evidence type="ECO:0000256" key="2">
    <source>
        <dbReference type="SAM" id="Phobius"/>
    </source>
</evidence>
<feature type="transmembrane region" description="Helical" evidence="2">
    <location>
        <begin position="91"/>
        <end position="111"/>
    </location>
</feature>
<sequence>MLNAHSVTLESAPSSSSRFPSTTPAMGFIADRFDLEKQVTFYLSYHDNKVNQCIHLACIWPIFVSGLLILAHTQPLVETPALVASLPYGEFVLFNYSAVMAAVYMLWYVALDVYAGSLGAAIVALSFVSVNFFVVEGAKAWGVHSMHVALTVHAAAWILQFIGHGVFERRKPALFDSLDQALITAPMFVLLEILFPLGYRPDLYQRVMKQVRVNVKNFQASKTL</sequence>
<feature type="transmembrane region" description="Helical" evidence="2">
    <location>
        <begin position="180"/>
        <end position="199"/>
    </location>
</feature>
<keyword evidence="2" id="KW-0812">Transmembrane</keyword>
<keyword evidence="2" id="KW-1133">Transmembrane helix</keyword>
<dbReference type="GO" id="GO:0046521">
    <property type="term" value="P:sphingoid catabolic process"/>
    <property type="evidence" value="ECO:0007669"/>
    <property type="project" value="TreeGrafter"/>
</dbReference>
<feature type="transmembrane region" description="Helical" evidence="2">
    <location>
        <begin position="118"/>
        <end position="135"/>
    </location>
</feature>
<name>A0A8T1V905_9STRA</name>
<reference evidence="3" key="1">
    <citation type="submission" date="2021-02" db="EMBL/GenBank/DDBJ databases">
        <authorList>
            <person name="Palmer J.M."/>
        </authorList>
    </citation>
    <scope>NUCLEOTIDE SEQUENCE</scope>
    <source>
        <strain evidence="3">SCRP734</strain>
    </source>
</reference>
<feature type="compositionally biased region" description="Low complexity" evidence="1">
    <location>
        <begin position="11"/>
        <end position="20"/>
    </location>
</feature>
<dbReference type="GO" id="GO:0016020">
    <property type="term" value="C:membrane"/>
    <property type="evidence" value="ECO:0007669"/>
    <property type="project" value="GOC"/>
</dbReference>
<gene>
    <name evidence="3" type="ORF">PHYPSEUDO_011514</name>
</gene>
<feature type="region of interest" description="Disordered" evidence="1">
    <location>
        <begin position="1"/>
        <end position="20"/>
    </location>
</feature>
<evidence type="ECO:0000313" key="4">
    <source>
        <dbReference type="Proteomes" id="UP000694044"/>
    </source>
</evidence>
<dbReference type="InterPro" id="IPR009305">
    <property type="entry name" value="Mpo1-like"/>
</dbReference>
<dbReference type="Proteomes" id="UP000694044">
    <property type="component" value="Unassembled WGS sequence"/>
</dbReference>
<dbReference type="PANTHER" id="PTHR28026:SF9">
    <property type="entry name" value="2-HYDROXY-PALMITIC ACID DIOXYGENASE MPO1"/>
    <property type="match status" value="1"/>
</dbReference>
<dbReference type="EMBL" id="JAGDFM010000514">
    <property type="protein sequence ID" value="KAG7377521.1"/>
    <property type="molecule type" value="Genomic_DNA"/>
</dbReference>
<feature type="transmembrane region" description="Helical" evidence="2">
    <location>
        <begin position="53"/>
        <end position="71"/>
    </location>
</feature>
<dbReference type="OrthoDB" id="2124888at2759"/>
<dbReference type="GO" id="GO:0005783">
    <property type="term" value="C:endoplasmic reticulum"/>
    <property type="evidence" value="ECO:0007669"/>
    <property type="project" value="TreeGrafter"/>
</dbReference>
<organism evidence="3 4">
    <name type="scientific">Phytophthora pseudosyringae</name>
    <dbReference type="NCBI Taxonomy" id="221518"/>
    <lineage>
        <taxon>Eukaryota</taxon>
        <taxon>Sar</taxon>
        <taxon>Stramenopiles</taxon>
        <taxon>Oomycota</taxon>
        <taxon>Peronosporomycetes</taxon>
        <taxon>Peronosporales</taxon>
        <taxon>Peronosporaceae</taxon>
        <taxon>Phytophthora</taxon>
    </lineage>
</organism>
<evidence type="ECO:0000313" key="3">
    <source>
        <dbReference type="EMBL" id="KAG7377521.1"/>
    </source>
</evidence>
<dbReference type="AlphaFoldDB" id="A0A8T1V905"/>
<keyword evidence="2" id="KW-0472">Membrane</keyword>